<dbReference type="Proteomes" id="UP000027456">
    <property type="component" value="Unassembled WGS sequence"/>
</dbReference>
<dbReference type="HOGENOM" id="CLU_2528715_0_0_1"/>
<dbReference type="EMBL" id="AZST01001377">
    <property type="protein sequence ID" value="KEP45945.1"/>
    <property type="molecule type" value="Genomic_DNA"/>
</dbReference>
<sequence length="84" mass="9241">MTTPTLLTRRIGQDNITAIEFEAMGIGGLDYGALGDDEARFKCLTGSSSWVVPTGAPPIFMAFIGKWFERTGKRDLPRFEGKVE</sequence>
<accession>A0A074RKR3</accession>
<name>A0A074RKR3_9AGAM</name>
<gene>
    <name evidence="1" type="ORF">V565_228860</name>
</gene>
<reference evidence="1 2" key="1">
    <citation type="submission" date="2013-12" db="EMBL/GenBank/DDBJ databases">
        <authorList>
            <person name="Cubeta M."/>
            <person name="Pakala S."/>
            <person name="Fedorova N."/>
            <person name="Thomas E."/>
            <person name="Dean R."/>
            <person name="Jabaji S."/>
            <person name="Neate S."/>
            <person name="Toda T."/>
            <person name="Tavantzis S."/>
            <person name="Vilgalys R."/>
            <person name="Bharathan N."/>
            <person name="Pakala S."/>
            <person name="Losada L.S."/>
            <person name="Zafar N."/>
            <person name="Nierman W."/>
        </authorList>
    </citation>
    <scope>NUCLEOTIDE SEQUENCE [LARGE SCALE GENOMIC DNA]</scope>
    <source>
        <strain evidence="1 2">123E</strain>
    </source>
</reference>
<comment type="caution">
    <text evidence="1">The sequence shown here is derived from an EMBL/GenBank/DDBJ whole genome shotgun (WGS) entry which is preliminary data.</text>
</comment>
<dbReference type="AlphaFoldDB" id="A0A074RKR3"/>
<dbReference type="OrthoDB" id="2884715at2759"/>
<proteinExistence type="predicted"/>
<evidence type="ECO:0000313" key="1">
    <source>
        <dbReference type="EMBL" id="KEP45945.1"/>
    </source>
</evidence>
<evidence type="ECO:0000313" key="2">
    <source>
        <dbReference type="Proteomes" id="UP000027456"/>
    </source>
</evidence>
<keyword evidence="2" id="KW-1185">Reference proteome</keyword>
<organism evidence="1 2">
    <name type="scientific">Rhizoctonia solani 123E</name>
    <dbReference type="NCBI Taxonomy" id="1423351"/>
    <lineage>
        <taxon>Eukaryota</taxon>
        <taxon>Fungi</taxon>
        <taxon>Dikarya</taxon>
        <taxon>Basidiomycota</taxon>
        <taxon>Agaricomycotina</taxon>
        <taxon>Agaricomycetes</taxon>
        <taxon>Cantharellales</taxon>
        <taxon>Ceratobasidiaceae</taxon>
        <taxon>Rhizoctonia</taxon>
    </lineage>
</organism>
<dbReference type="STRING" id="1423351.A0A074RKR3"/>
<protein>
    <submittedName>
        <fullName evidence="1">Putative aldo-keto reductase</fullName>
    </submittedName>
</protein>